<comment type="caution">
    <text evidence="1">The sequence shown here is derived from an EMBL/GenBank/DDBJ whole genome shotgun (WGS) entry which is preliminary data.</text>
</comment>
<dbReference type="EMBL" id="JYDL01000002">
    <property type="protein sequence ID" value="KRX27809.1"/>
    <property type="molecule type" value="Genomic_DNA"/>
</dbReference>
<sequence>MLHIYPCITVKIIGVLACKLARSGWSARRIFYKKHCNCSSTGLCYHESGNSALPDISELDDQSDTSVWNCGTGAALSHPPVLSASFPFTQILPVWLSHYHYCYGVETHKQKQPCTDPADPQHTYTLESKNNFTIKNTEYSLTFSKVKSFAN</sequence>
<protein>
    <submittedName>
        <fullName evidence="1">Uncharacterized protein</fullName>
    </submittedName>
</protein>
<organism evidence="1 2">
    <name type="scientific">Trichinella nelsoni</name>
    <dbReference type="NCBI Taxonomy" id="6336"/>
    <lineage>
        <taxon>Eukaryota</taxon>
        <taxon>Metazoa</taxon>
        <taxon>Ecdysozoa</taxon>
        <taxon>Nematoda</taxon>
        <taxon>Enoplea</taxon>
        <taxon>Dorylaimia</taxon>
        <taxon>Trichinellida</taxon>
        <taxon>Trichinellidae</taxon>
        <taxon>Trichinella</taxon>
    </lineage>
</organism>
<proteinExistence type="predicted"/>
<dbReference type="OrthoDB" id="5920516at2759"/>
<name>A0A0V0SMC6_9BILA</name>
<keyword evidence="2" id="KW-1185">Reference proteome</keyword>
<evidence type="ECO:0000313" key="2">
    <source>
        <dbReference type="Proteomes" id="UP000054630"/>
    </source>
</evidence>
<evidence type="ECO:0000313" key="1">
    <source>
        <dbReference type="EMBL" id="KRX27809.1"/>
    </source>
</evidence>
<gene>
    <name evidence="1" type="ORF">T07_6179</name>
</gene>
<dbReference type="AlphaFoldDB" id="A0A0V0SMC6"/>
<accession>A0A0V0SMC6</accession>
<dbReference type="Proteomes" id="UP000054630">
    <property type="component" value="Unassembled WGS sequence"/>
</dbReference>
<reference evidence="1 2" key="1">
    <citation type="submission" date="2015-01" db="EMBL/GenBank/DDBJ databases">
        <title>Evolution of Trichinella species and genotypes.</title>
        <authorList>
            <person name="Korhonen P.K."/>
            <person name="Edoardo P."/>
            <person name="Giuseppe L.R."/>
            <person name="Gasser R.B."/>
        </authorList>
    </citation>
    <scope>NUCLEOTIDE SEQUENCE [LARGE SCALE GENOMIC DNA]</scope>
    <source>
        <strain evidence="1">ISS37</strain>
    </source>
</reference>